<dbReference type="OrthoDB" id="9780815at2"/>
<dbReference type="GO" id="GO:0005737">
    <property type="term" value="C:cytoplasm"/>
    <property type="evidence" value="ECO:0007669"/>
    <property type="project" value="UniProtKB-SubCell"/>
</dbReference>
<dbReference type="EC" id="3.1.3.5" evidence="5"/>
<sequence length="259" mass="28564">MKEQKRPLILISNDDGYHAKGLRSLVGMIEDMAEVLVCAPESARSGFSCAFSATLPLTLKRRKDIGSAAVWSCNGTPVDCVKLALSELTPHRKPDLVLGGINHGDNASVNTHYSGTMGVALEGCMKGISAIAFSLCNHADDADFAPLRSLVRQFVGRVLKEPLPENTCLNVNFPVCDSFKGVCSCRMAKGMWGNEVVRCEHPRGYSYYWLTGEYTNEEPYAEDTDNWAVTHGYVAVTPTRIDVTDYAMLERIKGWKFDE</sequence>
<feature type="binding site" evidence="5">
    <location>
        <position position="102"/>
    </location>
    <ligand>
        <name>a divalent metal cation</name>
        <dbReference type="ChEBI" id="CHEBI:60240"/>
    </ligand>
</feature>
<evidence type="ECO:0000256" key="2">
    <source>
        <dbReference type="ARBA" id="ARBA00011062"/>
    </source>
</evidence>
<feature type="binding site" evidence="5">
    <location>
        <position position="15"/>
    </location>
    <ligand>
        <name>a divalent metal cation</name>
        <dbReference type="ChEBI" id="CHEBI:60240"/>
    </ligand>
</feature>
<evidence type="ECO:0000256" key="5">
    <source>
        <dbReference type="HAMAP-Rule" id="MF_00060"/>
    </source>
</evidence>
<accession>E0NS21</accession>
<dbReference type="InterPro" id="IPR002828">
    <property type="entry name" value="SurE-like_Pase/nucleotidase"/>
</dbReference>
<dbReference type="NCBIfam" id="NF001492">
    <property type="entry name" value="PRK00346.2-2"/>
    <property type="match status" value="1"/>
</dbReference>
<dbReference type="SUPFAM" id="SSF64167">
    <property type="entry name" value="SurE-like"/>
    <property type="match status" value="1"/>
</dbReference>
<evidence type="ECO:0000256" key="1">
    <source>
        <dbReference type="ARBA" id="ARBA00000815"/>
    </source>
</evidence>
<dbReference type="eggNOG" id="COG0496">
    <property type="taxonomic scope" value="Bacteria"/>
</dbReference>
<dbReference type="HOGENOM" id="CLU_045192_1_0_10"/>
<comment type="subcellular location">
    <subcellularLocation>
        <location evidence="5">Cytoplasm</location>
    </subcellularLocation>
</comment>
<dbReference type="Proteomes" id="UP000004394">
    <property type="component" value="Unassembled WGS sequence"/>
</dbReference>
<feature type="binding site" evidence="5">
    <location>
        <position position="14"/>
    </location>
    <ligand>
        <name>a divalent metal cation</name>
        <dbReference type="ChEBI" id="CHEBI:60240"/>
    </ligand>
</feature>
<dbReference type="GO" id="GO:0008253">
    <property type="term" value="F:5'-nucleotidase activity"/>
    <property type="evidence" value="ECO:0007669"/>
    <property type="project" value="UniProtKB-UniRule"/>
</dbReference>
<dbReference type="Pfam" id="PF01975">
    <property type="entry name" value="SurE"/>
    <property type="match status" value="1"/>
</dbReference>
<dbReference type="STRING" id="862515.HMPREF0658_0972"/>
<keyword evidence="4 5" id="KW-0378">Hydrolase</keyword>
<organism evidence="7 8">
    <name type="scientific">Hoylesella marshii DSM 16973 = JCM 13450</name>
    <dbReference type="NCBI Taxonomy" id="862515"/>
    <lineage>
        <taxon>Bacteria</taxon>
        <taxon>Pseudomonadati</taxon>
        <taxon>Bacteroidota</taxon>
        <taxon>Bacteroidia</taxon>
        <taxon>Bacteroidales</taxon>
        <taxon>Prevotellaceae</taxon>
        <taxon>Hoylesella</taxon>
    </lineage>
</organism>
<dbReference type="InterPro" id="IPR030048">
    <property type="entry name" value="SurE"/>
</dbReference>
<dbReference type="HAMAP" id="MF_00060">
    <property type="entry name" value="SurE"/>
    <property type="match status" value="1"/>
</dbReference>
<dbReference type="EMBL" id="AEEI01000033">
    <property type="protein sequence ID" value="EFM02079.1"/>
    <property type="molecule type" value="Genomic_DNA"/>
</dbReference>
<dbReference type="NCBIfam" id="TIGR00087">
    <property type="entry name" value="surE"/>
    <property type="match status" value="1"/>
</dbReference>
<evidence type="ECO:0000313" key="7">
    <source>
        <dbReference type="EMBL" id="EFM02079.1"/>
    </source>
</evidence>
<evidence type="ECO:0000256" key="3">
    <source>
        <dbReference type="ARBA" id="ARBA00022723"/>
    </source>
</evidence>
<proteinExistence type="inferred from homology"/>
<evidence type="ECO:0000256" key="4">
    <source>
        <dbReference type="ARBA" id="ARBA00022801"/>
    </source>
</evidence>
<keyword evidence="3 5" id="KW-0479">Metal-binding</keyword>
<keyword evidence="5" id="KW-0547">Nucleotide-binding</keyword>
<comment type="function">
    <text evidence="5">Nucleotidase that shows phosphatase activity on nucleoside 5'-monophosphates.</text>
</comment>
<dbReference type="GO" id="GO:0000166">
    <property type="term" value="F:nucleotide binding"/>
    <property type="evidence" value="ECO:0007669"/>
    <property type="project" value="UniProtKB-KW"/>
</dbReference>
<feature type="binding site" evidence="5">
    <location>
        <position position="45"/>
    </location>
    <ligand>
        <name>a divalent metal cation</name>
        <dbReference type="ChEBI" id="CHEBI:60240"/>
    </ligand>
</feature>
<dbReference type="Gene3D" id="3.40.1210.10">
    <property type="entry name" value="Survival protein SurE-like phosphatase/nucleotidase"/>
    <property type="match status" value="1"/>
</dbReference>
<gene>
    <name evidence="5 7" type="primary">surE</name>
    <name evidence="7" type="ORF">HMPREF0658_0972</name>
</gene>
<dbReference type="InterPro" id="IPR036523">
    <property type="entry name" value="SurE-like_sf"/>
</dbReference>
<reference evidence="7" key="1">
    <citation type="submission" date="2010-07" db="EMBL/GenBank/DDBJ databases">
        <authorList>
            <person name="Muzny D."/>
            <person name="Qin X."/>
            <person name="Deng J."/>
            <person name="Jiang H."/>
            <person name="Liu Y."/>
            <person name="Qu J."/>
            <person name="Song X.-Z."/>
            <person name="Zhang L."/>
            <person name="Thornton R."/>
            <person name="Coyle M."/>
            <person name="Francisco L."/>
            <person name="Jackson L."/>
            <person name="Javaid M."/>
            <person name="Korchina V."/>
            <person name="Kovar C."/>
            <person name="Mata R."/>
            <person name="Mathew T."/>
            <person name="Ngo R."/>
            <person name="Nguyen L."/>
            <person name="Nguyen N."/>
            <person name="Okwuonu G."/>
            <person name="Ongeri F."/>
            <person name="Pham C."/>
            <person name="Simmons D."/>
            <person name="Wilczek-Boney K."/>
            <person name="Hale W."/>
            <person name="Jakkamsetti A."/>
            <person name="Pham P."/>
            <person name="Ruth R."/>
            <person name="San Lucas F."/>
            <person name="Warren J."/>
            <person name="Zhang J."/>
            <person name="Zhao Z."/>
            <person name="Zhou C."/>
            <person name="Zhu D."/>
            <person name="Lee S."/>
            <person name="Bess C."/>
            <person name="Blankenburg K."/>
            <person name="Forbes L."/>
            <person name="Fu Q."/>
            <person name="Gubbala S."/>
            <person name="Hirani K."/>
            <person name="Jayaseelan J.C."/>
            <person name="Lara F."/>
            <person name="Munidasa M."/>
            <person name="Palculict T."/>
            <person name="Patil S."/>
            <person name="Pu L.-L."/>
            <person name="Saada N."/>
            <person name="Tang L."/>
            <person name="Weissenberger G."/>
            <person name="Zhu Y."/>
            <person name="Hemphill L."/>
            <person name="Shang Y."/>
            <person name="Youmans B."/>
            <person name="Ayvaz T."/>
            <person name="Ross M."/>
            <person name="Santibanez J."/>
            <person name="Aqrawi P."/>
            <person name="Gross S."/>
            <person name="Joshi V."/>
            <person name="Fowler G."/>
            <person name="Nazareth L."/>
            <person name="Reid J."/>
            <person name="Worley K."/>
            <person name="Petrosino J."/>
            <person name="Highlander S."/>
            <person name="Gibbs R."/>
        </authorList>
    </citation>
    <scope>NUCLEOTIDE SEQUENCE [LARGE SCALE GENOMIC DNA]</scope>
    <source>
        <strain evidence="7">DSM 16973</strain>
    </source>
</reference>
<keyword evidence="8" id="KW-1185">Reference proteome</keyword>
<comment type="caution">
    <text evidence="7">The sequence shown here is derived from an EMBL/GenBank/DDBJ whole genome shotgun (WGS) entry which is preliminary data.</text>
</comment>
<feature type="domain" description="Survival protein SurE-like phosphatase/nucleotidase" evidence="6">
    <location>
        <begin position="9"/>
        <end position="193"/>
    </location>
</feature>
<evidence type="ECO:0000259" key="6">
    <source>
        <dbReference type="Pfam" id="PF01975"/>
    </source>
</evidence>
<evidence type="ECO:0000313" key="8">
    <source>
        <dbReference type="Proteomes" id="UP000004394"/>
    </source>
</evidence>
<dbReference type="PANTHER" id="PTHR30457">
    <property type="entry name" value="5'-NUCLEOTIDASE SURE"/>
    <property type="match status" value="1"/>
</dbReference>
<dbReference type="RefSeq" id="WP_006948894.1">
    <property type="nucleotide sequence ID" value="NZ_BAJI01000011.1"/>
</dbReference>
<comment type="cofactor">
    <cofactor evidence="5">
        <name>a divalent metal cation</name>
        <dbReference type="ChEBI" id="CHEBI:60240"/>
    </cofactor>
    <text evidence="5">Binds 1 divalent metal cation per subunit.</text>
</comment>
<dbReference type="AlphaFoldDB" id="E0NS21"/>
<dbReference type="PANTHER" id="PTHR30457:SF0">
    <property type="entry name" value="PHOSPHATASE, PUTATIVE (AFU_ORTHOLOGUE AFUA_4G01070)-RELATED"/>
    <property type="match status" value="1"/>
</dbReference>
<protein>
    <recommendedName>
        <fullName evidence="5">5'-nucleotidase SurE</fullName>
        <ecNumber evidence="5">3.1.3.5</ecNumber>
    </recommendedName>
    <alternativeName>
        <fullName evidence="5">Nucleoside 5'-monophosphate phosphohydrolase</fullName>
    </alternativeName>
</protein>
<comment type="catalytic activity">
    <reaction evidence="1 5">
        <text>a ribonucleoside 5'-phosphate + H2O = a ribonucleoside + phosphate</text>
        <dbReference type="Rhea" id="RHEA:12484"/>
        <dbReference type="ChEBI" id="CHEBI:15377"/>
        <dbReference type="ChEBI" id="CHEBI:18254"/>
        <dbReference type="ChEBI" id="CHEBI:43474"/>
        <dbReference type="ChEBI" id="CHEBI:58043"/>
        <dbReference type="EC" id="3.1.3.5"/>
    </reaction>
</comment>
<keyword evidence="5" id="KW-0963">Cytoplasm</keyword>
<name>E0NS21_9BACT</name>
<dbReference type="GO" id="GO:0046872">
    <property type="term" value="F:metal ion binding"/>
    <property type="evidence" value="ECO:0007669"/>
    <property type="project" value="UniProtKB-UniRule"/>
</dbReference>
<comment type="similarity">
    <text evidence="2 5">Belongs to the SurE nucleotidase family.</text>
</comment>